<reference evidence="5 6" key="1">
    <citation type="submission" date="2019-05" db="EMBL/GenBank/DDBJ databases">
        <title>Burkholderia sp. DHOD12, isolated from subtropical forest soil.</title>
        <authorList>
            <person name="Gao Z.-H."/>
            <person name="Qiu L.-H."/>
        </authorList>
    </citation>
    <scope>NUCLEOTIDE SEQUENCE [LARGE SCALE GENOMIC DNA]</scope>
    <source>
        <strain evidence="5 6">DHOD12</strain>
    </source>
</reference>
<dbReference type="EC" id="2.7.7.65" evidence="1"/>
<gene>
    <name evidence="5" type="ORF">FAZ95_10560</name>
</gene>
<dbReference type="Gene3D" id="3.30.70.270">
    <property type="match status" value="1"/>
</dbReference>
<feature type="domain" description="GGDEF" evidence="4">
    <location>
        <begin position="358"/>
        <end position="490"/>
    </location>
</feature>
<accession>A0A4P8IRI7</accession>
<dbReference type="RefSeq" id="WP_137332399.1">
    <property type="nucleotide sequence ID" value="NZ_CP040077.1"/>
</dbReference>
<evidence type="ECO:0000256" key="2">
    <source>
        <dbReference type="ARBA" id="ARBA00034247"/>
    </source>
</evidence>
<dbReference type="EMBL" id="CP040077">
    <property type="protein sequence ID" value="QCP49574.1"/>
    <property type="molecule type" value="Genomic_DNA"/>
</dbReference>
<dbReference type="InterPro" id="IPR000160">
    <property type="entry name" value="GGDEF_dom"/>
</dbReference>
<dbReference type="CDD" id="cd12915">
    <property type="entry name" value="PDC2_DGC_like"/>
    <property type="match status" value="1"/>
</dbReference>
<name>A0A4P8IRI7_9BURK</name>
<organism evidence="5 6">
    <name type="scientific">Trinickia violacea</name>
    <dbReference type="NCBI Taxonomy" id="2571746"/>
    <lineage>
        <taxon>Bacteria</taxon>
        <taxon>Pseudomonadati</taxon>
        <taxon>Pseudomonadota</taxon>
        <taxon>Betaproteobacteria</taxon>
        <taxon>Burkholderiales</taxon>
        <taxon>Burkholderiaceae</taxon>
        <taxon>Trinickia</taxon>
    </lineage>
</organism>
<dbReference type="Pfam" id="PF00990">
    <property type="entry name" value="GGDEF"/>
    <property type="match status" value="1"/>
</dbReference>
<dbReference type="InterPro" id="IPR029787">
    <property type="entry name" value="Nucleotide_cyclase"/>
</dbReference>
<dbReference type="KEGG" id="tvl:FAZ95_10560"/>
<dbReference type="SMART" id="SM00267">
    <property type="entry name" value="GGDEF"/>
    <property type="match status" value="1"/>
</dbReference>
<evidence type="ECO:0000313" key="6">
    <source>
        <dbReference type="Proteomes" id="UP000298656"/>
    </source>
</evidence>
<dbReference type="GO" id="GO:0052621">
    <property type="term" value="F:diguanylate cyclase activity"/>
    <property type="evidence" value="ECO:0007669"/>
    <property type="project" value="UniProtKB-EC"/>
</dbReference>
<evidence type="ECO:0000259" key="4">
    <source>
        <dbReference type="PROSITE" id="PS50887"/>
    </source>
</evidence>
<dbReference type="SUPFAM" id="SSF55073">
    <property type="entry name" value="Nucleotide cyclase"/>
    <property type="match status" value="1"/>
</dbReference>
<dbReference type="GO" id="GO:1902201">
    <property type="term" value="P:negative regulation of bacterial-type flagellum-dependent cell motility"/>
    <property type="evidence" value="ECO:0007669"/>
    <property type="project" value="TreeGrafter"/>
</dbReference>
<dbReference type="PROSITE" id="PS50887">
    <property type="entry name" value="GGDEF"/>
    <property type="match status" value="1"/>
</dbReference>
<dbReference type="GO" id="GO:0005886">
    <property type="term" value="C:plasma membrane"/>
    <property type="evidence" value="ECO:0007669"/>
    <property type="project" value="TreeGrafter"/>
</dbReference>
<keyword evidence="6" id="KW-1185">Reference proteome</keyword>
<dbReference type="CDD" id="cd12914">
    <property type="entry name" value="PDC1_DGC_like"/>
    <property type="match status" value="1"/>
</dbReference>
<dbReference type="NCBIfam" id="TIGR00254">
    <property type="entry name" value="GGDEF"/>
    <property type="match status" value="1"/>
</dbReference>
<dbReference type="AlphaFoldDB" id="A0A4P8IRI7"/>
<protein>
    <recommendedName>
        <fullName evidence="1">diguanylate cyclase</fullName>
        <ecNumber evidence="1">2.7.7.65</ecNumber>
    </recommendedName>
</protein>
<dbReference type="InterPro" id="IPR050469">
    <property type="entry name" value="Diguanylate_Cyclase"/>
</dbReference>
<feature type="transmembrane region" description="Helical" evidence="3">
    <location>
        <begin position="292"/>
        <end position="312"/>
    </location>
</feature>
<proteinExistence type="predicted"/>
<dbReference type="CDD" id="cd01949">
    <property type="entry name" value="GGDEF"/>
    <property type="match status" value="1"/>
</dbReference>
<evidence type="ECO:0000313" key="5">
    <source>
        <dbReference type="EMBL" id="QCP49574.1"/>
    </source>
</evidence>
<keyword evidence="3" id="KW-0472">Membrane</keyword>
<dbReference type="GO" id="GO:0043709">
    <property type="term" value="P:cell adhesion involved in single-species biofilm formation"/>
    <property type="evidence" value="ECO:0007669"/>
    <property type="project" value="TreeGrafter"/>
</dbReference>
<comment type="catalytic activity">
    <reaction evidence="2">
        <text>2 GTP = 3',3'-c-di-GMP + 2 diphosphate</text>
        <dbReference type="Rhea" id="RHEA:24898"/>
        <dbReference type="ChEBI" id="CHEBI:33019"/>
        <dbReference type="ChEBI" id="CHEBI:37565"/>
        <dbReference type="ChEBI" id="CHEBI:58805"/>
        <dbReference type="EC" id="2.7.7.65"/>
    </reaction>
</comment>
<sequence>MRPTVRVFERDDQKPRALFLIPVLTWLVLCVLWGTILLRLEIEKAAVLRDAHLAASTLADSLRTHTLKTIHDVDEIALLVKYGYESAHDASQPFNLHSYETHGLISSDTALQVTLVGPNGHVVMSTLSASGDVDLSDREHFRVHRFNPDVGLFISRPVIGRISKHWSVQATRRLNNANGSFDGVVVVSEDPAYLTDGFYNRTALGEHGMIAVLSRHGFMLSRRAEDAHSTAGQSLPAGYDVLLHEPDTTFVDPFDHVERIFAGSTIDQYGLLAVAGLSVDDVLDDYYRMRRVYVTMAIAISAMLVGFAVWIMTLIRKLLAGREALERLSRVDRLTGLLNRGRISDLVEQAVAAPDAVGHVAVIFVDLDNLKQLNDTRGHQAGDAVLAALADRLRAAVGEHGRIGRVGGDEFLVLVQTAEPNAGEVAASIVQQVTDALDEPVVLQEEPYRMTASCGVAVLESNETADDLVRKADAAMYEAKECNRVKASPVWRAHTRTGSGKAAFDVRA</sequence>
<dbReference type="Proteomes" id="UP000298656">
    <property type="component" value="Chromosome 1"/>
</dbReference>
<evidence type="ECO:0000256" key="1">
    <source>
        <dbReference type="ARBA" id="ARBA00012528"/>
    </source>
</evidence>
<dbReference type="OrthoDB" id="9813903at2"/>
<dbReference type="Gene3D" id="3.30.450.20">
    <property type="entry name" value="PAS domain"/>
    <property type="match status" value="2"/>
</dbReference>
<evidence type="ECO:0000256" key="3">
    <source>
        <dbReference type="SAM" id="Phobius"/>
    </source>
</evidence>
<dbReference type="InterPro" id="IPR043128">
    <property type="entry name" value="Rev_trsase/Diguanyl_cyclase"/>
</dbReference>
<keyword evidence="3" id="KW-1133">Transmembrane helix</keyword>
<feature type="transmembrane region" description="Helical" evidence="3">
    <location>
        <begin position="20"/>
        <end position="40"/>
    </location>
</feature>
<dbReference type="PANTHER" id="PTHR45138">
    <property type="entry name" value="REGULATORY COMPONENTS OF SENSORY TRANSDUCTION SYSTEM"/>
    <property type="match status" value="1"/>
</dbReference>
<keyword evidence="3" id="KW-0812">Transmembrane</keyword>
<dbReference type="PANTHER" id="PTHR45138:SF9">
    <property type="entry name" value="DIGUANYLATE CYCLASE DGCM-RELATED"/>
    <property type="match status" value="1"/>
</dbReference>